<evidence type="ECO:0000259" key="3">
    <source>
        <dbReference type="Pfam" id="PF10145"/>
    </source>
</evidence>
<dbReference type="PATRIC" id="fig|1397.4.peg.4033"/>
<reference evidence="4 5" key="1">
    <citation type="submission" date="2015-05" db="EMBL/GenBank/DDBJ databases">
        <title>Whole genome sequence and identification of bacterial endophytes from Costus igneus.</title>
        <authorList>
            <person name="Lee Y.P."/>
            <person name="Gan H.M."/>
            <person name="Eng W."/>
            <person name="Wheatley M.S."/>
            <person name="Caraballo A."/>
            <person name="Polter S."/>
            <person name="Savka M.A."/>
            <person name="Hudson A.O."/>
        </authorList>
    </citation>
    <scope>NUCLEOTIDE SEQUENCE [LARGE SCALE GENOMIC DNA]</scope>
    <source>
        <strain evidence="4 5">RIT379</strain>
    </source>
</reference>
<evidence type="ECO:0000313" key="5">
    <source>
        <dbReference type="Proteomes" id="UP000036045"/>
    </source>
</evidence>
<organism evidence="4 5">
    <name type="scientific">Niallia circulans</name>
    <name type="common">Bacillus circulans</name>
    <dbReference type="NCBI Taxonomy" id="1397"/>
    <lineage>
        <taxon>Bacteria</taxon>
        <taxon>Bacillati</taxon>
        <taxon>Bacillota</taxon>
        <taxon>Bacilli</taxon>
        <taxon>Bacillales</taxon>
        <taxon>Bacillaceae</taxon>
        <taxon>Niallia</taxon>
    </lineage>
</organism>
<dbReference type="PANTHER" id="PTHR37813">
    <property type="entry name" value="FELS-2 PROPHAGE PROTEIN"/>
    <property type="match status" value="1"/>
</dbReference>
<comment type="caution">
    <text evidence="4">The sequence shown here is derived from an EMBL/GenBank/DDBJ whole genome shotgun (WGS) entry which is preliminary data.</text>
</comment>
<dbReference type="SUPFAM" id="SSF57997">
    <property type="entry name" value="Tropomyosin"/>
    <property type="match status" value="1"/>
</dbReference>
<feature type="domain" description="Phage tail tape measure protein" evidence="3">
    <location>
        <begin position="256"/>
        <end position="412"/>
    </location>
</feature>
<dbReference type="Pfam" id="PF10145">
    <property type="entry name" value="PhageMin_Tail"/>
    <property type="match status" value="1"/>
</dbReference>
<feature type="coiled-coil region" evidence="2">
    <location>
        <begin position="788"/>
        <end position="923"/>
    </location>
</feature>
<evidence type="ECO:0000256" key="2">
    <source>
        <dbReference type="SAM" id="Coils"/>
    </source>
</evidence>
<keyword evidence="2" id="KW-0175">Coiled coil</keyword>
<proteinExistence type="predicted"/>
<dbReference type="EMBL" id="LDPH01000004">
    <property type="protein sequence ID" value="KLV27224.1"/>
    <property type="molecule type" value="Genomic_DNA"/>
</dbReference>
<evidence type="ECO:0000256" key="1">
    <source>
        <dbReference type="ARBA" id="ARBA00022612"/>
    </source>
</evidence>
<feature type="coiled-coil region" evidence="2">
    <location>
        <begin position="90"/>
        <end position="134"/>
    </location>
</feature>
<keyword evidence="1" id="KW-1188">Viral release from host cell</keyword>
<evidence type="ECO:0000313" key="4">
    <source>
        <dbReference type="EMBL" id="KLV27224.1"/>
    </source>
</evidence>
<name>A0A0J1IMP2_NIACI</name>
<dbReference type="InterPro" id="IPR010090">
    <property type="entry name" value="Phage_tape_meas"/>
</dbReference>
<dbReference type="RefSeq" id="WP_047941200.1">
    <property type="nucleotide sequence ID" value="NZ_LDPH01000004.1"/>
</dbReference>
<gene>
    <name evidence="4" type="ORF">ABW02_06795</name>
</gene>
<accession>A0A0J1IMP2</accession>
<sequence length="1175" mass="127517">MAERIEGLSIGLDLDSTALNRGLKGLKDHLRTVNSEMKANLSAFDRGERSVAKYETIISGLNRKLQVQESVTTAARQEYEKMVREHGEGSREAERAARSYNNEVAALNTLQRRLQNTQRELADFREEQRQAESGFTRLGTRISNTGESLTKFGDKAKSAGTSLTASLTAPIAGFGIAAGKSALEFDKASGNIQADLGITEKQAEKLNNVAKELWKDGFGDSIEGVSTKVAGVTKALGDLSKVDLSYVTKGLDLFEKRGWADQQEALRATNILMKQFGMSASDAMDYITRGFQDNLDYSGEFLDSISEYSTYYAEFGMSAEDMFAKFKAGAESGAFQLDKIGDAMKEFTLRAKDGSKSSTEAYKALGLNAKEMTKQFNKGGEDAKKAFAKVVKAIKNTKDEGERNAAAVGLFGTQYEDLGGKAFDAMLSASKGLKNVEGATKKASDALQDNLGARATKVWRDFVADMEPVGETMLDIAEDVLPKVANTVDKVTSAFAELSPEGQKTILAIAGIAAASGPAMVAIGGLSTGIGGLMKAGGGLVSLLGKDGGAGLLGKIGMLGPLATNPVGLAIAGAGALALGIYAVSEASKESTQRIAESIESRQKEIDSTDKLISQYERLQKKNQLSTDETLRYMDIVDELKNTKGEDAIKALSDEQSRLLEKSGLTNKEMQEFLGLNDKIIEKSPSAAKAISKQGNAYAGTLDELKKLTAAERERLSHDTYEAVRKESEKQTDNLIKQLKLQNDIRDQEQQRDQVNKQILANNARQEEIDLELVRLGQEKHKGNIAQRQEIDNKIKLLETERSELNKQNTMNEINLGQIENQIKKKQNSLNKTNDELKAFDKLLDDYAQQVLYQQGIVSEKGKANEALRKEQKEIDTARAKLKEQFAQQKIGLNEYQRQNSALNEQQNKIDAAKKKLAEMNKVAGKTVYKNVKVSTSPTIQNLNRELSSNVGKKVTIFTALDGNYRSLSDPTAKTVNIRTVGGYHAEPGYATGTPSTGHPGGPAIVGEEGPELGFIPGKGMTLLGTKGAEFHPNLPRGTAVLPNKQTESILKSYGFPGYANGIGDIFKSVSNNPVKTDSMKLLALAGKQIKESKRPNQLSSVNVNNSNDNSLIQAISEQNTHLQQSLSLLMRIALAIESGQSIQIGGKEIAKVTAKDTDKFLNGISDRRRAAWGG</sequence>
<dbReference type="Proteomes" id="UP000036045">
    <property type="component" value="Unassembled WGS sequence"/>
</dbReference>
<dbReference type="PANTHER" id="PTHR37813:SF1">
    <property type="entry name" value="FELS-2 PROPHAGE PROTEIN"/>
    <property type="match status" value="1"/>
</dbReference>
<protein>
    <recommendedName>
        <fullName evidence="3">Phage tail tape measure protein domain-containing protein</fullName>
    </recommendedName>
</protein>
<keyword evidence="5" id="KW-1185">Reference proteome</keyword>
<dbReference type="AlphaFoldDB" id="A0A0J1IMP2"/>
<dbReference type="OrthoDB" id="28713at2"/>